<proteinExistence type="predicted"/>
<feature type="transmembrane region" description="Helical" evidence="1">
    <location>
        <begin position="34"/>
        <end position="51"/>
    </location>
</feature>
<reference evidence="2" key="2">
    <citation type="submission" date="2021-04" db="EMBL/GenBank/DDBJ databases">
        <authorList>
            <person name="Gilroy R."/>
        </authorList>
    </citation>
    <scope>NUCLEOTIDE SEQUENCE</scope>
    <source>
        <strain evidence="2">CHK192-9172</strain>
    </source>
</reference>
<dbReference type="PANTHER" id="PTHR36111">
    <property type="entry name" value="INNER MEMBRANE PROTEIN-RELATED"/>
    <property type="match status" value="1"/>
</dbReference>
<keyword evidence="1" id="KW-0472">Membrane</keyword>
<dbReference type="Pfam" id="PF04474">
    <property type="entry name" value="DUF554"/>
    <property type="match status" value="1"/>
</dbReference>
<name>A0A9D2D3Z0_9FIRM</name>
<feature type="transmembrane region" description="Helical" evidence="1">
    <location>
        <begin position="57"/>
        <end position="75"/>
    </location>
</feature>
<dbReference type="InterPro" id="IPR007563">
    <property type="entry name" value="DUF554"/>
</dbReference>
<gene>
    <name evidence="2" type="ORF">IAA08_09600</name>
</gene>
<feature type="transmembrane region" description="Helical" evidence="1">
    <location>
        <begin position="5"/>
        <end position="22"/>
    </location>
</feature>
<accession>A0A9D2D3Z0</accession>
<feature type="transmembrane region" description="Helical" evidence="1">
    <location>
        <begin position="210"/>
        <end position="229"/>
    </location>
</feature>
<organism evidence="2 3">
    <name type="scientific">Candidatus Eubacterium avistercoris</name>
    <dbReference type="NCBI Taxonomy" id="2838567"/>
    <lineage>
        <taxon>Bacteria</taxon>
        <taxon>Bacillati</taxon>
        <taxon>Bacillota</taxon>
        <taxon>Clostridia</taxon>
        <taxon>Eubacteriales</taxon>
        <taxon>Eubacteriaceae</taxon>
        <taxon>Eubacterium</taxon>
    </lineage>
</organism>
<feature type="transmembrane region" description="Helical" evidence="1">
    <location>
        <begin position="102"/>
        <end position="122"/>
    </location>
</feature>
<feature type="transmembrane region" description="Helical" evidence="1">
    <location>
        <begin position="185"/>
        <end position="204"/>
    </location>
</feature>
<protein>
    <submittedName>
        <fullName evidence="2">DUF554 domain-containing protein</fullName>
    </submittedName>
</protein>
<reference evidence="2" key="1">
    <citation type="journal article" date="2021" name="PeerJ">
        <title>Extensive microbial diversity within the chicken gut microbiome revealed by metagenomics and culture.</title>
        <authorList>
            <person name="Gilroy R."/>
            <person name="Ravi A."/>
            <person name="Getino M."/>
            <person name="Pursley I."/>
            <person name="Horton D.L."/>
            <person name="Alikhan N.F."/>
            <person name="Baker D."/>
            <person name="Gharbi K."/>
            <person name="Hall N."/>
            <person name="Watson M."/>
            <person name="Adriaenssens E.M."/>
            <person name="Foster-Nyarko E."/>
            <person name="Jarju S."/>
            <person name="Secka A."/>
            <person name="Antonio M."/>
            <person name="Oren A."/>
            <person name="Chaudhuri R.R."/>
            <person name="La Ragione R."/>
            <person name="Hildebrand F."/>
            <person name="Pallen M.J."/>
        </authorList>
    </citation>
    <scope>NUCLEOTIDE SEQUENCE</scope>
    <source>
        <strain evidence="2">CHK192-9172</strain>
    </source>
</reference>
<evidence type="ECO:0000313" key="2">
    <source>
        <dbReference type="EMBL" id="HIZ08176.1"/>
    </source>
</evidence>
<keyword evidence="1" id="KW-1133">Transmembrane helix</keyword>
<feature type="transmembrane region" description="Helical" evidence="1">
    <location>
        <begin position="142"/>
        <end position="173"/>
    </location>
</feature>
<dbReference type="Proteomes" id="UP000824024">
    <property type="component" value="Unassembled WGS sequence"/>
</dbReference>
<sequence>MPVGVYLDCGAVLIGGLLGAGLKNKIPKRLHHPLTVVFGISAVLIGVVSFIKLHSMPAVILAMILGTLIGELANLDTRLKKLFKSVIDRLYLKIEGDVENYMNFYIIVAATFCASGTNIFGAMNEAMTGDMTILLSKAVMDIFAGAIFACILGYAMNLIVVPQFVILCAFFYLGKLIMPYISETTLRDFTATGGLITFVIGLSIADVKHFRAVNMLPSLALIFPISWMFSKIF</sequence>
<dbReference type="PANTHER" id="PTHR36111:SF2">
    <property type="entry name" value="INNER MEMBRANE PROTEIN"/>
    <property type="match status" value="1"/>
</dbReference>
<evidence type="ECO:0000313" key="3">
    <source>
        <dbReference type="Proteomes" id="UP000824024"/>
    </source>
</evidence>
<keyword evidence="1" id="KW-0812">Transmembrane</keyword>
<evidence type="ECO:0000256" key="1">
    <source>
        <dbReference type="SAM" id="Phobius"/>
    </source>
</evidence>
<dbReference type="EMBL" id="DXCH01000264">
    <property type="protein sequence ID" value="HIZ08176.1"/>
    <property type="molecule type" value="Genomic_DNA"/>
</dbReference>
<dbReference type="AlphaFoldDB" id="A0A9D2D3Z0"/>
<comment type="caution">
    <text evidence="2">The sequence shown here is derived from an EMBL/GenBank/DDBJ whole genome shotgun (WGS) entry which is preliminary data.</text>
</comment>